<dbReference type="Gene3D" id="3.40.50.1980">
    <property type="entry name" value="Nitrogenase molybdenum iron protein domain"/>
    <property type="match status" value="2"/>
</dbReference>
<protein>
    <submittedName>
        <fullName evidence="2">Iron ABC transporter substrate-binding protein</fullName>
    </submittedName>
</protein>
<dbReference type="EMBL" id="SSHH01000002">
    <property type="protein sequence ID" value="TIX50398.1"/>
    <property type="molecule type" value="Genomic_DNA"/>
</dbReference>
<name>A0A4T3F4G7_9SPHN</name>
<proteinExistence type="predicted"/>
<dbReference type="RefSeq" id="WP_136693421.1">
    <property type="nucleotide sequence ID" value="NZ_SSHH01000002.1"/>
</dbReference>
<dbReference type="InterPro" id="IPR002491">
    <property type="entry name" value="ABC_transptr_periplasmic_BD"/>
</dbReference>
<gene>
    <name evidence="2" type="ORF">E5222_08980</name>
</gene>
<dbReference type="SUPFAM" id="SSF53807">
    <property type="entry name" value="Helical backbone' metal receptor"/>
    <property type="match status" value="1"/>
</dbReference>
<dbReference type="PANTHER" id="PTHR30535:SF34">
    <property type="entry name" value="MOLYBDATE-BINDING PROTEIN MOLA"/>
    <property type="match status" value="1"/>
</dbReference>
<dbReference type="PANTHER" id="PTHR30535">
    <property type="entry name" value="VITAMIN B12-BINDING PROTEIN"/>
    <property type="match status" value="1"/>
</dbReference>
<dbReference type="Proteomes" id="UP000309389">
    <property type="component" value="Unassembled WGS sequence"/>
</dbReference>
<keyword evidence="3" id="KW-1185">Reference proteome</keyword>
<dbReference type="Pfam" id="PF01497">
    <property type="entry name" value="Peripla_BP_2"/>
    <property type="match status" value="1"/>
</dbReference>
<dbReference type="AlphaFoldDB" id="A0A4T3F4G7"/>
<sequence>MTLIGCGEVPEGASTTDHPTIVSLNPCTDAILVDIAAPGQLLAISHYSQDPAATSMPLDQARQYRATGGTVEEVLALDPDVVVAGSFLAPATRSAFEAMGVRVETVGIASSVEESLGQVRAVAALAGEGAAGDELVGEIETAWDNAASEGASVPTLMWQQGGIVPGPDSLIAQLLEHSGFTLHSAARGLGQGAYLPLERVLADPPQLVLASGEERMLAHPVLREVEGLRYETFDPALIYCGGPSIIRTLDRLTEIREGK</sequence>
<feature type="domain" description="Fe/B12 periplasmic-binding" evidence="1">
    <location>
        <begin position="21"/>
        <end position="216"/>
    </location>
</feature>
<dbReference type="OrthoDB" id="1632039at2"/>
<evidence type="ECO:0000259" key="1">
    <source>
        <dbReference type="Pfam" id="PF01497"/>
    </source>
</evidence>
<evidence type="ECO:0000313" key="2">
    <source>
        <dbReference type="EMBL" id="TIX50398.1"/>
    </source>
</evidence>
<comment type="caution">
    <text evidence="2">The sequence shown here is derived from an EMBL/GenBank/DDBJ whole genome shotgun (WGS) entry which is preliminary data.</text>
</comment>
<reference evidence="2 3" key="1">
    <citation type="submission" date="2019-04" db="EMBL/GenBank/DDBJ databases">
        <title>Altererythrobacter aquimixticola sp. nov., isolated from sediment of junction between the ocean and a freshwater spring.</title>
        <authorList>
            <person name="Yoon J.-H."/>
        </authorList>
    </citation>
    <scope>NUCLEOTIDE SEQUENCE [LARGE SCALE GENOMIC DNA]</scope>
    <source>
        <strain evidence="2 3">SSKS-13</strain>
    </source>
</reference>
<accession>A0A4T3F4G7</accession>
<organism evidence="2 3">
    <name type="scientific">Alteraurantiacibacter aquimixticola</name>
    <dbReference type="NCBI Taxonomy" id="2489173"/>
    <lineage>
        <taxon>Bacteria</taxon>
        <taxon>Pseudomonadati</taxon>
        <taxon>Pseudomonadota</taxon>
        <taxon>Alphaproteobacteria</taxon>
        <taxon>Sphingomonadales</taxon>
        <taxon>Erythrobacteraceae</taxon>
        <taxon>Alteraurantiacibacter</taxon>
    </lineage>
</organism>
<dbReference type="InterPro" id="IPR050902">
    <property type="entry name" value="ABC_Transporter_SBP"/>
</dbReference>
<evidence type="ECO:0000313" key="3">
    <source>
        <dbReference type="Proteomes" id="UP000309389"/>
    </source>
</evidence>